<evidence type="ECO:0000256" key="7">
    <source>
        <dbReference type="ARBA" id="ARBA00023203"/>
    </source>
</evidence>
<feature type="compositionally biased region" description="Low complexity" evidence="10">
    <location>
        <begin position="384"/>
        <end position="394"/>
    </location>
</feature>
<proteinExistence type="inferred from homology"/>
<dbReference type="AlphaFoldDB" id="A0AAV6VB52"/>
<dbReference type="PANTHER" id="PTHR11202">
    <property type="entry name" value="SPROUTY-RELATED, EVH1 DOMAIN-CONTAINING PROTEIN FAMILY MEMBER"/>
    <property type="match status" value="1"/>
</dbReference>
<sequence length="458" mass="49546">MFCCVPVLTTDSVRRSSQGSEQSIASARASVMVYDDLNKKWVPSGSSSGLSKVHIYQHLANNTFRVVGRKLQDHEVVINASIQKGLKYNQATPTFHQWRDNKQVYGLNFSSRDDAEAFAVAMLRTLEQINQNNMSSRPPPPPPMNTQPVYQSISGGDLELNNIEQSKWIDNDANQMSHQVQYRNNAVNGQMGSPNNTLNRSAAPICAPPAPPQPPTPPTSNAAPPPPPPPPPPPGPGIPPPAPPPPAPPMGGGGYSAGPPCPPPPPGPNANRPNPGNMSLASALANAKLKKTNKDYKFLIFIQAKVLSKTKDDHPVVEPLSAFTIHSIKTEAVCDSNNKTPGPPSGMASMMDEMAKTLARRRAQAENSQNSGDSDGVDKKWDKNGANGNGANSGLESPKGSRRQRIGSIGDMDNLKGNCVDSYDMDRLKQEILVDIRAEINKLKQDIIETIRFELNRR</sequence>
<feature type="compositionally biased region" description="Low complexity" evidence="10">
    <location>
        <begin position="269"/>
        <end position="278"/>
    </location>
</feature>
<dbReference type="SUPFAM" id="SSF118370">
    <property type="entry name" value="Vasodilator-stimulated phosphoprotein, VASP, tetramerisation domain"/>
    <property type="match status" value="1"/>
</dbReference>
<feature type="compositionally biased region" description="Polar residues" evidence="10">
    <location>
        <begin position="186"/>
        <end position="200"/>
    </location>
</feature>
<dbReference type="Pfam" id="PF08776">
    <property type="entry name" value="VASP_tetra"/>
    <property type="match status" value="1"/>
</dbReference>
<evidence type="ECO:0000313" key="12">
    <source>
        <dbReference type="EMBL" id="KAG8193900.1"/>
    </source>
</evidence>
<keyword evidence="8" id="KW-0206">Cytoskeleton</keyword>
<evidence type="ECO:0000256" key="9">
    <source>
        <dbReference type="ARBA" id="ARBA00023273"/>
    </source>
</evidence>
<dbReference type="InterPro" id="IPR000697">
    <property type="entry name" value="WH1/EVH1_dom"/>
</dbReference>
<comment type="subcellular location">
    <subcellularLocation>
        <location evidence="2">Cell projection</location>
        <location evidence="2">Lamellipodium</location>
    </subcellularLocation>
    <subcellularLocation>
        <location evidence="1">Cytoplasm</location>
        <location evidence="1">Cytoskeleton</location>
    </subcellularLocation>
</comment>
<feature type="compositionally biased region" description="Pro residues" evidence="10">
    <location>
        <begin position="259"/>
        <end position="268"/>
    </location>
</feature>
<dbReference type="Gene3D" id="2.30.29.30">
    <property type="entry name" value="Pleckstrin-homology domain (PH domain)/Phosphotyrosine-binding domain (PTB)"/>
    <property type="match status" value="1"/>
</dbReference>
<evidence type="ECO:0000256" key="1">
    <source>
        <dbReference type="ARBA" id="ARBA00004245"/>
    </source>
</evidence>
<dbReference type="GO" id="GO:0030054">
    <property type="term" value="C:cell junction"/>
    <property type="evidence" value="ECO:0007669"/>
    <property type="project" value="UniProtKB-ARBA"/>
</dbReference>
<dbReference type="SUPFAM" id="SSF50729">
    <property type="entry name" value="PH domain-like"/>
    <property type="match status" value="1"/>
</dbReference>
<organism evidence="12 13">
    <name type="scientific">Oedothorax gibbosus</name>
    <dbReference type="NCBI Taxonomy" id="931172"/>
    <lineage>
        <taxon>Eukaryota</taxon>
        <taxon>Metazoa</taxon>
        <taxon>Ecdysozoa</taxon>
        <taxon>Arthropoda</taxon>
        <taxon>Chelicerata</taxon>
        <taxon>Arachnida</taxon>
        <taxon>Araneae</taxon>
        <taxon>Araneomorphae</taxon>
        <taxon>Entelegynae</taxon>
        <taxon>Araneoidea</taxon>
        <taxon>Linyphiidae</taxon>
        <taxon>Erigoninae</taxon>
        <taxon>Oedothorax</taxon>
    </lineage>
</organism>
<keyword evidence="5" id="KW-0597">Phosphoprotein</keyword>
<feature type="compositionally biased region" description="Pro residues" evidence="10">
    <location>
        <begin position="206"/>
        <end position="249"/>
    </location>
</feature>
<reference evidence="12 13" key="1">
    <citation type="journal article" date="2022" name="Nat. Ecol. Evol.">
        <title>A masculinizing supergene underlies an exaggerated male reproductive morph in a spider.</title>
        <authorList>
            <person name="Hendrickx F."/>
            <person name="De Corte Z."/>
            <person name="Sonet G."/>
            <person name="Van Belleghem S.M."/>
            <person name="Kostlbacher S."/>
            <person name="Vangestel C."/>
        </authorList>
    </citation>
    <scope>NUCLEOTIDE SEQUENCE [LARGE SCALE GENOMIC DNA]</scope>
    <source>
        <strain evidence="12">W744_W776</strain>
    </source>
</reference>
<dbReference type="GO" id="GO:0003779">
    <property type="term" value="F:actin binding"/>
    <property type="evidence" value="ECO:0007669"/>
    <property type="project" value="UniProtKB-KW"/>
</dbReference>
<evidence type="ECO:0000256" key="2">
    <source>
        <dbReference type="ARBA" id="ARBA00004510"/>
    </source>
</evidence>
<dbReference type="Gene3D" id="1.20.5.1160">
    <property type="entry name" value="Vasodilator-stimulated phosphoprotein"/>
    <property type="match status" value="1"/>
</dbReference>
<dbReference type="Proteomes" id="UP000827092">
    <property type="component" value="Unassembled WGS sequence"/>
</dbReference>
<evidence type="ECO:0000256" key="6">
    <source>
        <dbReference type="ARBA" id="ARBA00023036"/>
    </source>
</evidence>
<keyword evidence="4" id="KW-0963">Cytoplasm</keyword>
<keyword evidence="9" id="KW-0966">Cell projection</keyword>
<dbReference type="InterPro" id="IPR038023">
    <property type="entry name" value="VASP_sf"/>
</dbReference>
<dbReference type="InterPro" id="IPR014885">
    <property type="entry name" value="VASP_tetra"/>
</dbReference>
<accession>A0AAV6VB52</accession>
<protein>
    <recommendedName>
        <fullName evidence="11">WH1 domain-containing protein</fullName>
    </recommendedName>
</protein>
<gene>
    <name evidence="12" type="ORF">JTE90_011458</name>
</gene>
<dbReference type="CDD" id="cd01207">
    <property type="entry name" value="EVH1_Ena_VASP-like"/>
    <property type="match status" value="1"/>
</dbReference>
<dbReference type="Pfam" id="PF00568">
    <property type="entry name" value="WH1"/>
    <property type="match status" value="1"/>
</dbReference>
<dbReference type="EMBL" id="JAFNEN010000113">
    <property type="protein sequence ID" value="KAG8193900.1"/>
    <property type="molecule type" value="Genomic_DNA"/>
</dbReference>
<dbReference type="GO" id="GO:0005829">
    <property type="term" value="C:cytosol"/>
    <property type="evidence" value="ECO:0007669"/>
    <property type="project" value="UniProtKB-ARBA"/>
</dbReference>
<dbReference type="FunFam" id="2.30.29.30:FF:000047">
    <property type="entry name" value="vasodilator-stimulated phosphoprotein isoform X2"/>
    <property type="match status" value="1"/>
</dbReference>
<dbReference type="GO" id="GO:0017124">
    <property type="term" value="F:SH3 domain binding"/>
    <property type="evidence" value="ECO:0007669"/>
    <property type="project" value="UniProtKB-KW"/>
</dbReference>
<comment type="caution">
    <text evidence="12">The sequence shown here is derived from an EMBL/GenBank/DDBJ whole genome shotgun (WGS) entry which is preliminary data.</text>
</comment>
<dbReference type="InterPro" id="IPR011993">
    <property type="entry name" value="PH-like_dom_sf"/>
</dbReference>
<keyword evidence="13" id="KW-1185">Reference proteome</keyword>
<feature type="region of interest" description="Disordered" evidence="10">
    <location>
        <begin position="186"/>
        <end position="278"/>
    </location>
</feature>
<dbReference type="PROSITE" id="PS50229">
    <property type="entry name" value="WH1"/>
    <property type="match status" value="1"/>
</dbReference>
<evidence type="ECO:0000259" key="11">
    <source>
        <dbReference type="PROSITE" id="PS50229"/>
    </source>
</evidence>
<evidence type="ECO:0000256" key="5">
    <source>
        <dbReference type="ARBA" id="ARBA00022553"/>
    </source>
</evidence>
<keyword evidence="7" id="KW-0009">Actin-binding</keyword>
<evidence type="ECO:0000313" key="13">
    <source>
        <dbReference type="Proteomes" id="UP000827092"/>
    </source>
</evidence>
<dbReference type="SMART" id="SM00461">
    <property type="entry name" value="WH1"/>
    <property type="match status" value="1"/>
</dbReference>
<name>A0AAV6VB52_9ARAC</name>
<comment type="similarity">
    <text evidence="3">Belongs to the Ena/VASP family.</text>
</comment>
<keyword evidence="6" id="KW-0729">SH3-binding</keyword>
<evidence type="ECO:0000256" key="4">
    <source>
        <dbReference type="ARBA" id="ARBA00022490"/>
    </source>
</evidence>
<evidence type="ECO:0000256" key="8">
    <source>
        <dbReference type="ARBA" id="ARBA00023212"/>
    </source>
</evidence>
<feature type="domain" description="WH1" evidence="11">
    <location>
        <begin position="16"/>
        <end position="129"/>
    </location>
</feature>
<evidence type="ECO:0000256" key="3">
    <source>
        <dbReference type="ARBA" id="ARBA00009785"/>
    </source>
</evidence>
<dbReference type="GO" id="GO:0030027">
    <property type="term" value="C:lamellipodium"/>
    <property type="evidence" value="ECO:0007669"/>
    <property type="project" value="UniProtKB-SubCell"/>
</dbReference>
<feature type="region of interest" description="Disordered" evidence="10">
    <location>
        <begin position="358"/>
        <end position="411"/>
    </location>
</feature>
<evidence type="ECO:0000256" key="10">
    <source>
        <dbReference type="SAM" id="MobiDB-lite"/>
    </source>
</evidence>
<dbReference type="GO" id="GO:0005856">
    <property type="term" value="C:cytoskeleton"/>
    <property type="evidence" value="ECO:0007669"/>
    <property type="project" value="UniProtKB-SubCell"/>
</dbReference>
<dbReference type="PANTHER" id="PTHR11202:SF22">
    <property type="entry name" value="PROTEIN ENABLED"/>
    <property type="match status" value="1"/>
</dbReference>